<dbReference type="RefSeq" id="WP_173144005.1">
    <property type="nucleotide sequence ID" value="NZ_CP053985.1"/>
</dbReference>
<evidence type="ECO:0000313" key="2">
    <source>
        <dbReference type="Proteomes" id="UP000500970"/>
    </source>
</evidence>
<dbReference type="GO" id="GO:0003677">
    <property type="term" value="F:DNA binding"/>
    <property type="evidence" value="ECO:0007669"/>
    <property type="project" value="InterPro"/>
</dbReference>
<evidence type="ECO:0000313" key="1">
    <source>
        <dbReference type="EMBL" id="QKH34942.1"/>
    </source>
</evidence>
<dbReference type="PANTHER" id="PTHR33609">
    <property type="entry name" value="LOW CALCIUM RESPONSE LOCUS PROTEIN S"/>
    <property type="match status" value="1"/>
</dbReference>
<gene>
    <name evidence="1" type="ORF">FOC84_08250</name>
</gene>
<dbReference type="PANTHER" id="PTHR33609:SF1">
    <property type="entry name" value="TRANSPOSASE"/>
    <property type="match status" value="1"/>
</dbReference>
<dbReference type="EMBL" id="CP053985">
    <property type="protein sequence ID" value="QKH34942.1"/>
    <property type="molecule type" value="Genomic_DNA"/>
</dbReference>
<protein>
    <submittedName>
        <fullName evidence="1">Transposase</fullName>
    </submittedName>
</protein>
<keyword evidence="2" id="KW-1185">Reference proteome</keyword>
<dbReference type="Proteomes" id="UP000500970">
    <property type="component" value="Chromosome"/>
</dbReference>
<dbReference type="GO" id="GO:0004803">
    <property type="term" value="F:transposase activity"/>
    <property type="evidence" value="ECO:0007669"/>
    <property type="project" value="InterPro"/>
</dbReference>
<proteinExistence type="predicted"/>
<accession>A0A7D4I6R1</accession>
<reference evidence="1 2" key="1">
    <citation type="submission" date="2020-05" db="EMBL/GenBank/DDBJ databases">
        <title>FDA dAtabase for Regulatory Grade micrObial Sequences (FDA-ARGOS): Supporting development and validation of Infectious Disease Dx tests.</title>
        <authorList>
            <person name="Sproer C."/>
            <person name="Gronow S."/>
            <person name="Severitt S."/>
            <person name="Schroder I."/>
            <person name="Tallon L."/>
            <person name="Sadzewicz L."/>
            <person name="Zhao X."/>
            <person name="Vavikolanu K."/>
            <person name="Mehta A."/>
            <person name="Aluvathingal J."/>
            <person name="Nadendla S."/>
            <person name="Myers T."/>
            <person name="Yan Y."/>
            <person name="Sichtig H."/>
        </authorList>
    </citation>
    <scope>NUCLEOTIDE SEQUENCE [LARGE SCALE GENOMIC DNA]</scope>
    <source>
        <strain evidence="1 2">FDAARGOS_790</strain>
    </source>
</reference>
<sequence>MTQAAARIAPALSILAARKELASSQDMEVHHMERSGFTEEQIRHALKQATLGSPISDICMRMGVSEATFHSWKVHYDGLASYELKLLNRLENECNRLERLIAILALNKVILQDTLGAKE</sequence>
<dbReference type="InterPro" id="IPR002514">
    <property type="entry name" value="Transposase_8"/>
</dbReference>
<dbReference type="InterPro" id="IPR009057">
    <property type="entry name" value="Homeodomain-like_sf"/>
</dbReference>
<dbReference type="InterPro" id="IPR052546">
    <property type="entry name" value="Transposase_8_domain"/>
</dbReference>
<dbReference type="AlphaFoldDB" id="A0A7D4I6R1"/>
<dbReference type="KEGG" id="apes:FOC84_08250"/>
<organism evidence="1 2">
    <name type="scientific">Achromobacter pestifer</name>
    <dbReference type="NCBI Taxonomy" id="1353889"/>
    <lineage>
        <taxon>Bacteria</taxon>
        <taxon>Pseudomonadati</taxon>
        <taxon>Pseudomonadota</taxon>
        <taxon>Betaproteobacteria</taxon>
        <taxon>Burkholderiales</taxon>
        <taxon>Alcaligenaceae</taxon>
        <taxon>Achromobacter</taxon>
    </lineage>
</organism>
<dbReference type="GO" id="GO:0006313">
    <property type="term" value="P:DNA transposition"/>
    <property type="evidence" value="ECO:0007669"/>
    <property type="project" value="InterPro"/>
</dbReference>
<name>A0A7D4I6R1_9BURK</name>
<dbReference type="Pfam" id="PF01527">
    <property type="entry name" value="HTH_Tnp_1"/>
    <property type="match status" value="1"/>
</dbReference>
<dbReference type="SUPFAM" id="SSF46689">
    <property type="entry name" value="Homeodomain-like"/>
    <property type="match status" value="1"/>
</dbReference>